<feature type="chain" id="PRO_5022716575" description="DUF4148 domain-containing protein" evidence="1">
    <location>
        <begin position="22"/>
        <end position="65"/>
    </location>
</feature>
<name>A0A5B8CRL3_9PROT</name>
<proteinExistence type="predicted"/>
<dbReference type="Proteomes" id="UP000311008">
    <property type="component" value="Chromosome"/>
</dbReference>
<dbReference type="OrthoDB" id="8538211at2"/>
<dbReference type="AlphaFoldDB" id="A0A5B8CRL3"/>
<evidence type="ECO:0008006" key="4">
    <source>
        <dbReference type="Google" id="ProtNLM"/>
    </source>
</evidence>
<dbReference type="KEGG" id="mmec:FIU01_03560"/>
<sequence length="65" mass="7170">MTKTKMLLFLSGFIFSAYVFAGTNPSPHDQIEMQKHLKVAKHAGAQPVVNAPKEIDKKTAQTKSL</sequence>
<evidence type="ECO:0000256" key="1">
    <source>
        <dbReference type="SAM" id="SignalP"/>
    </source>
</evidence>
<keyword evidence="1" id="KW-0732">Signal</keyword>
<feature type="signal peptide" evidence="1">
    <location>
        <begin position="1"/>
        <end position="21"/>
    </location>
</feature>
<keyword evidence="3" id="KW-1185">Reference proteome</keyword>
<reference evidence="3" key="1">
    <citation type="journal article" date="2019" name="ISME J.">
        <title>Evolution in action: habitat transition from sediment to the pelagial leads to genome streamlining in Methylophilaceae.</title>
        <authorList>
            <person name="Salcher M."/>
            <person name="Schaefle D."/>
            <person name="Kaspar M."/>
            <person name="Neuenschwander S.M."/>
            <person name="Ghai R."/>
        </authorList>
    </citation>
    <scope>NUCLEOTIDE SEQUENCE [LARGE SCALE GENOMIC DNA]</scope>
    <source>
        <strain evidence="3">MMS-M-51</strain>
    </source>
</reference>
<evidence type="ECO:0000313" key="3">
    <source>
        <dbReference type="Proteomes" id="UP000311008"/>
    </source>
</evidence>
<protein>
    <recommendedName>
        <fullName evidence="4">DUF4148 domain-containing protein</fullName>
    </recommendedName>
</protein>
<dbReference type="RefSeq" id="WP_140003026.1">
    <property type="nucleotide sequence ID" value="NZ_CP040946.1"/>
</dbReference>
<organism evidence="2 3">
    <name type="scientific">Methylophilus medardicus</name>
    <dbReference type="NCBI Taxonomy" id="2588534"/>
    <lineage>
        <taxon>Bacteria</taxon>
        <taxon>Pseudomonadati</taxon>
        <taxon>Pseudomonadota</taxon>
        <taxon>Betaproteobacteria</taxon>
        <taxon>Nitrosomonadales</taxon>
        <taxon>Methylophilaceae</taxon>
        <taxon>Methylophilus</taxon>
    </lineage>
</organism>
<gene>
    <name evidence="2" type="ORF">FIU01_03560</name>
</gene>
<accession>A0A5B8CRL3</accession>
<dbReference type="EMBL" id="CP040946">
    <property type="protein sequence ID" value="QDC43686.1"/>
    <property type="molecule type" value="Genomic_DNA"/>
</dbReference>
<evidence type="ECO:0000313" key="2">
    <source>
        <dbReference type="EMBL" id="QDC43686.1"/>
    </source>
</evidence>